<name>A0AAX4KDG2_9TREE</name>
<dbReference type="RefSeq" id="XP_066082061.1">
    <property type="nucleotide sequence ID" value="XM_066225964.1"/>
</dbReference>
<feature type="compositionally biased region" description="Acidic residues" evidence="5">
    <location>
        <begin position="226"/>
        <end position="235"/>
    </location>
</feature>
<proteinExistence type="predicted"/>
<dbReference type="CDD" id="cd00067">
    <property type="entry name" value="GAL4"/>
    <property type="match status" value="1"/>
</dbReference>
<dbReference type="Proteomes" id="UP001358614">
    <property type="component" value="Chromosome 1"/>
</dbReference>
<evidence type="ECO:0000313" key="7">
    <source>
        <dbReference type="EMBL" id="WWD04094.1"/>
    </source>
</evidence>
<dbReference type="InterPro" id="IPR036864">
    <property type="entry name" value="Zn2-C6_fun-type_DNA-bd_sf"/>
</dbReference>
<feature type="region of interest" description="Disordered" evidence="5">
    <location>
        <begin position="168"/>
        <end position="252"/>
    </location>
</feature>
<protein>
    <recommendedName>
        <fullName evidence="6">Zn(2)-C6 fungal-type domain-containing protein</fullName>
    </recommendedName>
</protein>
<dbReference type="GO" id="GO:0003677">
    <property type="term" value="F:DNA binding"/>
    <property type="evidence" value="ECO:0007669"/>
    <property type="project" value="UniProtKB-KW"/>
</dbReference>
<gene>
    <name evidence="7" type="ORF">V865_002159</name>
</gene>
<keyword evidence="3" id="KW-0804">Transcription</keyword>
<dbReference type="GO" id="GO:0008270">
    <property type="term" value="F:zinc ion binding"/>
    <property type="evidence" value="ECO:0007669"/>
    <property type="project" value="InterPro"/>
</dbReference>
<dbReference type="EMBL" id="CP144089">
    <property type="protein sequence ID" value="WWD04094.1"/>
    <property type="molecule type" value="Genomic_DNA"/>
</dbReference>
<dbReference type="InterPro" id="IPR001138">
    <property type="entry name" value="Zn2Cys6_DnaBD"/>
</dbReference>
<sequence>MNNANFINKRDKSLMSSDSYEDDCATCATDESEFGDNTSNDSERHSHSDYPLTPSTSSPTPKDDDPTRRPPPQSKKNVDANPFSTQSLDLKRHPLPPPRGESSSMASKRKAKDKGGHGGSKLKTKKTGEKGARTKVACQACRERKAKCSGDEVCSRCVQFNLVCEYEEIKRRSPSPKSSSRGKISHTDFIPLQNVPDLKDETHDRTSSEIGPEGYLTPDSGTRSLEEEEVDDVGEEAGRRFDREGKKKAREQ</sequence>
<dbReference type="SMART" id="SM00066">
    <property type="entry name" value="GAL4"/>
    <property type="match status" value="1"/>
</dbReference>
<evidence type="ECO:0000256" key="1">
    <source>
        <dbReference type="ARBA" id="ARBA00023015"/>
    </source>
</evidence>
<evidence type="ECO:0000256" key="3">
    <source>
        <dbReference type="ARBA" id="ARBA00023163"/>
    </source>
</evidence>
<dbReference type="GeneID" id="91100963"/>
<evidence type="ECO:0000256" key="2">
    <source>
        <dbReference type="ARBA" id="ARBA00023125"/>
    </source>
</evidence>
<dbReference type="PROSITE" id="PS00463">
    <property type="entry name" value="ZN2_CY6_FUNGAL_1"/>
    <property type="match status" value="1"/>
</dbReference>
<keyword evidence="2" id="KW-0238">DNA-binding</keyword>
<reference evidence="7 8" key="1">
    <citation type="submission" date="2024-01" db="EMBL/GenBank/DDBJ databases">
        <title>Comparative genomics of Cryptococcus and Kwoniella reveals pathogenesis evolution and contrasting modes of karyotype evolution via chromosome fusion or intercentromeric recombination.</title>
        <authorList>
            <person name="Coelho M.A."/>
            <person name="David-Palma M."/>
            <person name="Shea T."/>
            <person name="Bowers K."/>
            <person name="McGinley-Smith S."/>
            <person name="Mohammad A.W."/>
            <person name="Gnirke A."/>
            <person name="Yurkov A.M."/>
            <person name="Nowrousian M."/>
            <person name="Sun S."/>
            <person name="Cuomo C.A."/>
            <person name="Heitman J."/>
        </authorList>
    </citation>
    <scope>NUCLEOTIDE SEQUENCE [LARGE SCALE GENOMIC DNA]</scope>
    <source>
        <strain evidence="7 8">PYCC6329</strain>
    </source>
</reference>
<evidence type="ECO:0000313" key="8">
    <source>
        <dbReference type="Proteomes" id="UP001358614"/>
    </source>
</evidence>
<keyword evidence="8" id="KW-1185">Reference proteome</keyword>
<feature type="domain" description="Zn(2)-C6 fungal-type" evidence="6">
    <location>
        <begin position="137"/>
        <end position="166"/>
    </location>
</feature>
<dbReference type="Pfam" id="PF00172">
    <property type="entry name" value="Zn_clus"/>
    <property type="match status" value="1"/>
</dbReference>
<feature type="compositionally biased region" description="Acidic residues" evidence="5">
    <location>
        <begin position="19"/>
        <end position="34"/>
    </location>
</feature>
<dbReference type="PANTHER" id="PTHR47424">
    <property type="entry name" value="REGULATORY PROTEIN GAL4"/>
    <property type="match status" value="1"/>
</dbReference>
<evidence type="ECO:0000259" key="6">
    <source>
        <dbReference type="PROSITE" id="PS50048"/>
    </source>
</evidence>
<keyword evidence="4" id="KW-0539">Nucleus</keyword>
<keyword evidence="1" id="KW-0805">Transcription regulation</keyword>
<dbReference type="SUPFAM" id="SSF57701">
    <property type="entry name" value="Zn2/Cys6 DNA-binding domain"/>
    <property type="match status" value="1"/>
</dbReference>
<dbReference type="AlphaFoldDB" id="A0AAX4KDG2"/>
<feature type="region of interest" description="Disordered" evidence="5">
    <location>
        <begin position="1"/>
        <end position="135"/>
    </location>
</feature>
<dbReference type="KEGG" id="ker:91100963"/>
<dbReference type="GO" id="GO:0000981">
    <property type="term" value="F:DNA-binding transcription factor activity, RNA polymerase II-specific"/>
    <property type="evidence" value="ECO:0007669"/>
    <property type="project" value="InterPro"/>
</dbReference>
<feature type="compositionally biased region" description="Basic and acidic residues" evidence="5">
    <location>
        <begin position="236"/>
        <end position="252"/>
    </location>
</feature>
<evidence type="ECO:0000256" key="5">
    <source>
        <dbReference type="SAM" id="MobiDB-lite"/>
    </source>
</evidence>
<feature type="compositionally biased region" description="Basic and acidic residues" evidence="5">
    <location>
        <begin position="197"/>
        <end position="207"/>
    </location>
</feature>
<dbReference type="InterPro" id="IPR051127">
    <property type="entry name" value="Fungal_SecMet_Regulators"/>
</dbReference>
<accession>A0AAX4KDG2</accession>
<dbReference type="PROSITE" id="PS50048">
    <property type="entry name" value="ZN2_CY6_FUNGAL_2"/>
    <property type="match status" value="1"/>
</dbReference>
<dbReference type="PANTHER" id="PTHR47424:SF3">
    <property type="entry name" value="REGULATORY PROTEIN GAL4"/>
    <property type="match status" value="1"/>
</dbReference>
<feature type="compositionally biased region" description="Low complexity" evidence="5">
    <location>
        <begin position="49"/>
        <end position="60"/>
    </location>
</feature>
<evidence type="ECO:0000256" key="4">
    <source>
        <dbReference type="ARBA" id="ARBA00023242"/>
    </source>
</evidence>
<organism evidence="7 8">
    <name type="scientific">Kwoniella europaea PYCC6329</name>
    <dbReference type="NCBI Taxonomy" id="1423913"/>
    <lineage>
        <taxon>Eukaryota</taxon>
        <taxon>Fungi</taxon>
        <taxon>Dikarya</taxon>
        <taxon>Basidiomycota</taxon>
        <taxon>Agaricomycotina</taxon>
        <taxon>Tremellomycetes</taxon>
        <taxon>Tremellales</taxon>
        <taxon>Cryptococcaceae</taxon>
        <taxon>Kwoniella</taxon>
    </lineage>
</organism>
<dbReference type="Gene3D" id="4.10.240.10">
    <property type="entry name" value="Zn(2)-C6 fungal-type DNA-binding domain"/>
    <property type="match status" value="1"/>
</dbReference>